<proteinExistence type="predicted"/>
<feature type="non-terminal residue" evidence="6">
    <location>
        <position position="68"/>
    </location>
</feature>
<dbReference type="AlphaFoldDB" id="A0A382SLH2"/>
<evidence type="ECO:0000256" key="4">
    <source>
        <dbReference type="ARBA" id="ARBA00023002"/>
    </source>
</evidence>
<organism evidence="6">
    <name type="scientific">marine metagenome</name>
    <dbReference type="NCBI Taxonomy" id="408172"/>
    <lineage>
        <taxon>unclassified sequences</taxon>
        <taxon>metagenomes</taxon>
        <taxon>ecological metagenomes</taxon>
    </lineage>
</organism>
<dbReference type="InterPro" id="IPR036188">
    <property type="entry name" value="FAD/NAD-bd_sf"/>
</dbReference>
<dbReference type="InterPro" id="IPR005288">
    <property type="entry name" value="NadB"/>
</dbReference>
<dbReference type="EMBL" id="UINC01130028">
    <property type="protein sequence ID" value="SVD10830.1"/>
    <property type="molecule type" value="Genomic_DNA"/>
</dbReference>
<keyword evidence="3" id="KW-0274">FAD</keyword>
<evidence type="ECO:0000259" key="5">
    <source>
        <dbReference type="Pfam" id="PF00890"/>
    </source>
</evidence>
<sequence length="68" mass="7141">MSQQDYMPVLVLGGGLAGLTVALRLADSGVRVRLLAKRLLHEGSSYYAQGGIAAVLGEDDSAQSHIED</sequence>
<evidence type="ECO:0000256" key="1">
    <source>
        <dbReference type="ARBA" id="ARBA00001974"/>
    </source>
</evidence>
<dbReference type="Gene3D" id="3.50.50.60">
    <property type="entry name" value="FAD/NAD(P)-binding domain"/>
    <property type="match status" value="1"/>
</dbReference>
<evidence type="ECO:0000256" key="3">
    <source>
        <dbReference type="ARBA" id="ARBA00022827"/>
    </source>
</evidence>
<dbReference type="PANTHER" id="PTHR42716:SF2">
    <property type="entry name" value="L-ASPARTATE OXIDASE, CHLOROPLASTIC"/>
    <property type="match status" value="1"/>
</dbReference>
<dbReference type="InterPro" id="IPR003953">
    <property type="entry name" value="FAD-dep_OxRdtase_2_FAD-bd"/>
</dbReference>
<protein>
    <recommendedName>
        <fullName evidence="5">FAD-dependent oxidoreductase 2 FAD-binding domain-containing protein</fullName>
    </recommendedName>
</protein>
<dbReference type="SUPFAM" id="SSF51905">
    <property type="entry name" value="FAD/NAD(P)-binding domain"/>
    <property type="match status" value="1"/>
</dbReference>
<gene>
    <name evidence="6" type="ORF">METZ01_LOCUS363684</name>
</gene>
<dbReference type="Pfam" id="PF00890">
    <property type="entry name" value="FAD_binding_2"/>
    <property type="match status" value="1"/>
</dbReference>
<name>A0A382SLH2_9ZZZZ</name>
<evidence type="ECO:0000256" key="2">
    <source>
        <dbReference type="ARBA" id="ARBA00022630"/>
    </source>
</evidence>
<dbReference type="GO" id="GO:0009435">
    <property type="term" value="P:NAD+ biosynthetic process"/>
    <property type="evidence" value="ECO:0007669"/>
    <property type="project" value="InterPro"/>
</dbReference>
<dbReference type="GO" id="GO:0008734">
    <property type="term" value="F:L-aspartate oxidase activity"/>
    <property type="evidence" value="ECO:0007669"/>
    <property type="project" value="InterPro"/>
</dbReference>
<comment type="cofactor">
    <cofactor evidence="1">
        <name>FAD</name>
        <dbReference type="ChEBI" id="CHEBI:57692"/>
    </cofactor>
</comment>
<accession>A0A382SLH2</accession>
<evidence type="ECO:0000313" key="6">
    <source>
        <dbReference type="EMBL" id="SVD10830.1"/>
    </source>
</evidence>
<dbReference type="PANTHER" id="PTHR42716">
    <property type="entry name" value="L-ASPARTATE OXIDASE"/>
    <property type="match status" value="1"/>
</dbReference>
<keyword evidence="4" id="KW-0560">Oxidoreductase</keyword>
<reference evidence="6" key="1">
    <citation type="submission" date="2018-05" db="EMBL/GenBank/DDBJ databases">
        <authorList>
            <person name="Lanie J.A."/>
            <person name="Ng W.-L."/>
            <person name="Kazmierczak K.M."/>
            <person name="Andrzejewski T.M."/>
            <person name="Davidsen T.M."/>
            <person name="Wayne K.J."/>
            <person name="Tettelin H."/>
            <person name="Glass J.I."/>
            <person name="Rusch D."/>
            <person name="Podicherti R."/>
            <person name="Tsui H.-C.T."/>
            <person name="Winkler M.E."/>
        </authorList>
    </citation>
    <scope>NUCLEOTIDE SEQUENCE</scope>
</reference>
<feature type="domain" description="FAD-dependent oxidoreductase 2 FAD-binding" evidence="5">
    <location>
        <begin position="9"/>
        <end position="68"/>
    </location>
</feature>
<keyword evidence="2" id="KW-0285">Flavoprotein</keyword>